<dbReference type="InterPro" id="IPR005488">
    <property type="entry name" value="Etherase_MurQ"/>
</dbReference>
<dbReference type="NCBIfam" id="NF003915">
    <property type="entry name" value="PRK05441.1"/>
    <property type="match status" value="1"/>
</dbReference>
<evidence type="ECO:0000256" key="1">
    <source>
        <dbReference type="ARBA" id="ARBA00023239"/>
    </source>
</evidence>
<evidence type="ECO:0000256" key="2">
    <source>
        <dbReference type="ARBA" id="ARBA00023277"/>
    </source>
</evidence>
<dbReference type="Pfam" id="PF22645">
    <property type="entry name" value="GKRP_SIS_N"/>
    <property type="match status" value="1"/>
</dbReference>
<dbReference type="InterPro" id="IPR005486">
    <property type="entry name" value="Glucokinase_regulatory_CS"/>
</dbReference>
<dbReference type="InterPro" id="IPR040190">
    <property type="entry name" value="MURQ/GCKR"/>
</dbReference>
<organism evidence="5 6">
    <name type="scientific">Camelliibacillus cellulosilyticus</name>
    <dbReference type="NCBI Taxonomy" id="2174486"/>
    <lineage>
        <taxon>Bacteria</taxon>
        <taxon>Bacillati</taxon>
        <taxon>Bacillota</taxon>
        <taxon>Bacilli</taxon>
        <taxon>Bacillales</taxon>
        <taxon>Sporolactobacillaceae</taxon>
        <taxon>Camelliibacillus</taxon>
    </lineage>
</organism>
<dbReference type="EC" id="4.2.1.126" evidence="3"/>
<keyword evidence="6" id="KW-1185">Reference proteome</keyword>
<dbReference type="Proteomes" id="UP001596022">
    <property type="component" value="Unassembled WGS sequence"/>
</dbReference>
<dbReference type="Pfam" id="PF20741">
    <property type="entry name" value="GKRP-like_C"/>
    <property type="match status" value="1"/>
</dbReference>
<dbReference type="Gene3D" id="1.10.8.1080">
    <property type="match status" value="1"/>
</dbReference>
<feature type="active site" description="Proton donor" evidence="3">
    <location>
        <position position="87"/>
    </location>
</feature>
<proteinExistence type="inferred from homology"/>
<evidence type="ECO:0000259" key="4">
    <source>
        <dbReference type="PROSITE" id="PS51464"/>
    </source>
</evidence>
<dbReference type="SUPFAM" id="SSF53697">
    <property type="entry name" value="SIS domain"/>
    <property type="match status" value="1"/>
</dbReference>
<dbReference type="EMBL" id="JBHSFW010000006">
    <property type="protein sequence ID" value="MFC4619202.1"/>
    <property type="molecule type" value="Genomic_DNA"/>
</dbReference>
<evidence type="ECO:0000256" key="3">
    <source>
        <dbReference type="HAMAP-Rule" id="MF_00068"/>
    </source>
</evidence>
<comment type="miscellaneous">
    <text evidence="3">A lyase-type mechanism (elimination/hydration) is suggested for the cleavage of the lactyl ether bond of MurNAc 6-phosphate, with the formation of an alpha,beta-unsaturated aldehyde intermediate with (E)-stereochemistry, followed by the syn addition of water to give product.</text>
</comment>
<feature type="active site" evidence="3">
    <location>
        <position position="118"/>
    </location>
</feature>
<dbReference type="InterPro" id="IPR046348">
    <property type="entry name" value="SIS_dom_sf"/>
</dbReference>
<sequence length="309" mass="33536">MVTVLINHSLTTESINPNTNNIDSLSTEGILTIMNQEDAKITTAIQDVLKEIENAVDLVFNAIKNGGHIFFVGAGTSGRLGVLEAAECPPTFGVSPELFQGIIAGGDNAVFKSVESAEDQEIQGMIDLEKRNVSDRDIVIGIAASGRTPYVIGALKWAKKNKVKTISVSCNRDSIIGGIADQKIEPVVGPEVISGSTRMKAGTATKMILNMITTAAMIKMGKVYKNLMVDLNVSNLKLRERAVHILENTTEVSEEKAREFLDAANYDVKTAIVMIKKGLDYKKAKSLLDHVNGYVRLAIDHENEVDESF</sequence>
<evidence type="ECO:0000313" key="5">
    <source>
        <dbReference type="EMBL" id="MFC4619202.1"/>
    </source>
</evidence>
<dbReference type="CDD" id="cd05007">
    <property type="entry name" value="SIS_Etherase"/>
    <property type="match status" value="1"/>
</dbReference>
<comment type="similarity">
    <text evidence="3">Belongs to the GCKR-like family. MurNAc-6-P etherase subfamily.</text>
</comment>
<dbReference type="Gene3D" id="3.40.50.10490">
    <property type="entry name" value="Glucose-6-phosphate isomerase like protein, domain 1"/>
    <property type="match status" value="1"/>
</dbReference>
<protein>
    <recommendedName>
        <fullName evidence="3">N-acetylmuramic acid 6-phosphate etherase</fullName>
        <shortName evidence="3">MurNAc-6-P etherase</shortName>
        <ecNumber evidence="3">4.2.1.126</ecNumber>
    </recommendedName>
    <alternativeName>
        <fullName evidence="3">N-acetylmuramic acid 6-phosphate hydrolase</fullName>
    </alternativeName>
    <alternativeName>
        <fullName evidence="3">N-acetylmuramic acid 6-phosphate lyase</fullName>
    </alternativeName>
</protein>
<comment type="catalytic activity">
    <reaction evidence="3">
        <text>N-acetyl-D-muramate 6-phosphate + H2O = N-acetyl-D-glucosamine 6-phosphate + (R)-lactate</text>
        <dbReference type="Rhea" id="RHEA:26410"/>
        <dbReference type="ChEBI" id="CHEBI:15377"/>
        <dbReference type="ChEBI" id="CHEBI:16004"/>
        <dbReference type="ChEBI" id="CHEBI:57513"/>
        <dbReference type="ChEBI" id="CHEBI:58722"/>
        <dbReference type="EC" id="4.2.1.126"/>
    </reaction>
</comment>
<keyword evidence="2 3" id="KW-0119">Carbohydrate metabolism</keyword>
<accession>A0ABV9GMJ6</accession>
<reference evidence="6" key="1">
    <citation type="journal article" date="2019" name="Int. J. Syst. Evol. Microbiol.">
        <title>The Global Catalogue of Microorganisms (GCM) 10K type strain sequencing project: providing services to taxonomists for standard genome sequencing and annotation.</title>
        <authorList>
            <consortium name="The Broad Institute Genomics Platform"/>
            <consortium name="The Broad Institute Genome Sequencing Center for Infectious Disease"/>
            <person name="Wu L."/>
            <person name="Ma J."/>
        </authorList>
    </citation>
    <scope>NUCLEOTIDE SEQUENCE [LARGE SCALE GENOMIC DNA]</scope>
    <source>
        <strain evidence="6">CGMCC 1.16306</strain>
    </source>
</reference>
<dbReference type="NCBIfam" id="NF009222">
    <property type="entry name" value="PRK12570.1"/>
    <property type="match status" value="1"/>
</dbReference>
<gene>
    <name evidence="3 5" type="primary">murQ</name>
    <name evidence="5" type="ORF">ACFO4N_10800</name>
</gene>
<dbReference type="RefSeq" id="WP_376846298.1">
    <property type="nucleotide sequence ID" value="NZ_JBHSFW010000006.1"/>
</dbReference>
<dbReference type="NCBIfam" id="TIGR00274">
    <property type="entry name" value="N-acetylmuramic acid 6-phosphate etherase"/>
    <property type="match status" value="1"/>
</dbReference>
<keyword evidence="1 3" id="KW-0456">Lyase</keyword>
<feature type="domain" description="SIS" evidence="4">
    <location>
        <begin position="59"/>
        <end position="222"/>
    </location>
</feature>
<dbReference type="PROSITE" id="PS01272">
    <property type="entry name" value="GCKR"/>
    <property type="match status" value="1"/>
</dbReference>
<dbReference type="PANTHER" id="PTHR10088">
    <property type="entry name" value="GLUCOKINASE REGULATORY PROTEIN"/>
    <property type="match status" value="1"/>
</dbReference>
<evidence type="ECO:0000313" key="6">
    <source>
        <dbReference type="Proteomes" id="UP001596022"/>
    </source>
</evidence>
<dbReference type="HAMAP" id="MF_00068">
    <property type="entry name" value="MurQ"/>
    <property type="match status" value="1"/>
</dbReference>
<comment type="subunit">
    <text evidence="3">Homodimer.</text>
</comment>
<dbReference type="InterPro" id="IPR001347">
    <property type="entry name" value="SIS_dom"/>
</dbReference>
<dbReference type="PANTHER" id="PTHR10088:SF4">
    <property type="entry name" value="GLUCOKINASE REGULATORY PROTEIN"/>
    <property type="match status" value="1"/>
</dbReference>
<comment type="function">
    <text evidence="3">Specifically catalyzes the cleavage of the D-lactyl ether substituent of MurNAc 6-phosphate, producing GlcNAc 6-phosphate and D-lactate.</text>
</comment>
<dbReference type="GO" id="GO:0016829">
    <property type="term" value="F:lyase activity"/>
    <property type="evidence" value="ECO:0007669"/>
    <property type="project" value="UniProtKB-KW"/>
</dbReference>
<dbReference type="PROSITE" id="PS51464">
    <property type="entry name" value="SIS"/>
    <property type="match status" value="1"/>
</dbReference>
<name>A0ABV9GMJ6_9BACL</name>
<comment type="pathway">
    <text evidence="3">Amino-sugar metabolism; N-acetylmuramate degradation.</text>
</comment>
<comment type="caution">
    <text evidence="5">The sequence shown here is derived from an EMBL/GenBank/DDBJ whole genome shotgun (WGS) entry which is preliminary data.</text>
</comment>